<feature type="transmembrane region" description="Helical" evidence="5">
    <location>
        <begin position="184"/>
        <end position="203"/>
    </location>
</feature>
<keyword evidence="8" id="KW-1185">Reference proteome</keyword>
<feature type="domain" description="Sodium/calcium exchanger membrane region" evidence="6">
    <location>
        <begin position="226"/>
        <end position="367"/>
    </location>
</feature>
<dbReference type="STRING" id="168384.SAMN05660368_01773"/>
<accession>C6L968</accession>
<dbReference type="eggNOG" id="COG0530">
    <property type="taxonomic scope" value="Bacteria"/>
</dbReference>
<dbReference type="GO" id="GO:0005262">
    <property type="term" value="F:calcium channel activity"/>
    <property type="evidence" value="ECO:0007669"/>
    <property type="project" value="TreeGrafter"/>
</dbReference>
<dbReference type="NCBIfam" id="TIGR00367">
    <property type="entry name" value="calcium/sodium antiporter"/>
    <property type="match status" value="1"/>
</dbReference>
<proteinExistence type="predicted"/>
<reference evidence="7" key="1">
    <citation type="submission" date="2009-07" db="EMBL/GenBank/DDBJ databases">
        <authorList>
            <person name="Weinstock G."/>
            <person name="Sodergren E."/>
            <person name="Clifton S."/>
            <person name="Fulton L."/>
            <person name="Fulton B."/>
            <person name="Courtney L."/>
            <person name="Fronick C."/>
            <person name="Harrison M."/>
            <person name="Strong C."/>
            <person name="Farmer C."/>
            <person name="Delahaunty K."/>
            <person name="Markovic C."/>
            <person name="Hall O."/>
            <person name="Minx P."/>
            <person name="Tomlinson C."/>
            <person name="Mitreva M."/>
            <person name="Nelson J."/>
            <person name="Hou S."/>
            <person name="Wollam A."/>
            <person name="Pepin K.H."/>
            <person name="Johnson M."/>
            <person name="Bhonagiri V."/>
            <person name="Nash W.E."/>
            <person name="Warren W."/>
            <person name="Chinwalla A."/>
            <person name="Mardis E.R."/>
            <person name="Wilson R.K."/>
        </authorList>
    </citation>
    <scope>NUCLEOTIDE SEQUENCE [LARGE SCALE GENOMIC DNA]</scope>
    <source>
        <strain evidence="7">DSM 14469</strain>
    </source>
</reference>
<feature type="transmembrane region" description="Helical" evidence="5">
    <location>
        <begin position="56"/>
        <end position="73"/>
    </location>
</feature>
<dbReference type="Proteomes" id="UP000005561">
    <property type="component" value="Unassembled WGS sequence"/>
</dbReference>
<dbReference type="PANTHER" id="PTHR10846:SF8">
    <property type="entry name" value="INNER MEMBRANE PROTEIN YRBG"/>
    <property type="match status" value="1"/>
</dbReference>
<sequence>MPFVFVYFLQTFTNILPRKPLQKYTFLIIINKVFLRSVHFRAAGNFIKKRKEESTMLIPVILFILGLAIICIGGDKFVDNAVIVAKRLGMSEILVGATIVSIGTTLPEVLVSTTAALNGSASICTGNAYGSIICNTALIAGISQLCRPSRGIDKKSFTWNVGLFFLFSIFLFAVQYFTGGVSRLTGIILLAGFVIYTIGYIRIAGSGSAEASLQKQEEDDTPLPTALLMLVFFAIALFIGARLLVDNGTIIAENLGVPERVIAVTFIALGTSLPELVTTITSLIKGYASLGLGNVLGANLLNLLLVIGIPSTISGFAVDRQTTFIDVPVSMAVMLVLTVPFFVKKRGYRLQGLALLLIYAGYCVYSFL</sequence>
<keyword evidence="4 5" id="KW-0472">Membrane</keyword>
<feature type="transmembrane region" description="Helical" evidence="5">
    <location>
        <begin position="157"/>
        <end position="178"/>
    </location>
</feature>
<dbReference type="Pfam" id="PF01699">
    <property type="entry name" value="Na_Ca_ex"/>
    <property type="match status" value="2"/>
</dbReference>
<evidence type="ECO:0000313" key="8">
    <source>
        <dbReference type="Proteomes" id="UP000005561"/>
    </source>
</evidence>
<dbReference type="EMBL" id="ACCL02000001">
    <property type="protein sequence ID" value="EET62807.1"/>
    <property type="molecule type" value="Genomic_DNA"/>
</dbReference>
<feature type="transmembrane region" description="Helical" evidence="5">
    <location>
        <begin position="128"/>
        <end position="145"/>
    </location>
</feature>
<organism evidence="7 8">
    <name type="scientific">Marvinbryantia formatexigens DSM 14469</name>
    <dbReference type="NCBI Taxonomy" id="478749"/>
    <lineage>
        <taxon>Bacteria</taxon>
        <taxon>Bacillati</taxon>
        <taxon>Bacillota</taxon>
        <taxon>Clostridia</taxon>
        <taxon>Lachnospirales</taxon>
        <taxon>Lachnospiraceae</taxon>
        <taxon>Marvinbryantia</taxon>
    </lineage>
</organism>
<evidence type="ECO:0000256" key="3">
    <source>
        <dbReference type="ARBA" id="ARBA00022989"/>
    </source>
</evidence>
<comment type="caution">
    <text evidence="7">The sequence shown here is derived from an EMBL/GenBank/DDBJ whole genome shotgun (WGS) entry which is preliminary data.</text>
</comment>
<protein>
    <submittedName>
        <fullName evidence="7">K+-dependent Na+/Ca+ exchanger family protein</fullName>
    </submittedName>
</protein>
<dbReference type="InterPro" id="IPR044880">
    <property type="entry name" value="NCX_ion-bd_dom_sf"/>
</dbReference>
<evidence type="ECO:0000313" key="7">
    <source>
        <dbReference type="EMBL" id="EET62807.1"/>
    </source>
</evidence>
<comment type="subcellular location">
    <subcellularLocation>
        <location evidence="1">Membrane</location>
        <topology evidence="1">Multi-pass membrane protein</topology>
    </subcellularLocation>
</comment>
<dbReference type="PANTHER" id="PTHR10846">
    <property type="entry name" value="SODIUM/POTASSIUM/CALCIUM EXCHANGER"/>
    <property type="match status" value="1"/>
</dbReference>
<dbReference type="Gene3D" id="6.10.280.80">
    <property type="entry name" value="NCX, peripheral helical region"/>
    <property type="match status" value="1"/>
</dbReference>
<dbReference type="Gene3D" id="1.20.1420.30">
    <property type="entry name" value="NCX, central ion-binding region"/>
    <property type="match status" value="1"/>
</dbReference>
<evidence type="ECO:0000256" key="1">
    <source>
        <dbReference type="ARBA" id="ARBA00004141"/>
    </source>
</evidence>
<feature type="domain" description="Sodium/calcium exchanger membrane region" evidence="6">
    <location>
        <begin position="60"/>
        <end position="198"/>
    </location>
</feature>
<feature type="transmembrane region" description="Helical" evidence="5">
    <location>
        <begin position="324"/>
        <end position="343"/>
    </location>
</feature>
<dbReference type="InterPro" id="IPR004481">
    <property type="entry name" value="K/Na/Ca-exchanger"/>
</dbReference>
<name>C6L968_9FIRM</name>
<dbReference type="GO" id="GO:0005886">
    <property type="term" value="C:plasma membrane"/>
    <property type="evidence" value="ECO:0007669"/>
    <property type="project" value="TreeGrafter"/>
</dbReference>
<evidence type="ECO:0000259" key="6">
    <source>
        <dbReference type="Pfam" id="PF01699"/>
    </source>
</evidence>
<evidence type="ECO:0000256" key="4">
    <source>
        <dbReference type="ARBA" id="ARBA00023136"/>
    </source>
</evidence>
<dbReference type="GO" id="GO:0008273">
    <property type="term" value="F:calcium, potassium:sodium antiporter activity"/>
    <property type="evidence" value="ECO:0007669"/>
    <property type="project" value="TreeGrafter"/>
</dbReference>
<feature type="transmembrane region" description="Helical" evidence="5">
    <location>
        <begin position="350"/>
        <end position="367"/>
    </location>
</feature>
<feature type="transmembrane region" description="Helical" evidence="5">
    <location>
        <begin position="93"/>
        <end position="116"/>
    </location>
</feature>
<evidence type="ECO:0000256" key="5">
    <source>
        <dbReference type="SAM" id="Phobius"/>
    </source>
</evidence>
<dbReference type="AlphaFoldDB" id="C6L968"/>
<feature type="transmembrane region" description="Helical" evidence="5">
    <location>
        <begin position="296"/>
        <end position="318"/>
    </location>
</feature>
<keyword evidence="3 5" id="KW-1133">Transmembrane helix</keyword>
<dbReference type="InterPro" id="IPR004837">
    <property type="entry name" value="NaCa_Exmemb"/>
</dbReference>
<feature type="transmembrane region" description="Helical" evidence="5">
    <location>
        <begin position="223"/>
        <end position="241"/>
    </location>
</feature>
<dbReference type="GO" id="GO:0006874">
    <property type="term" value="P:intracellular calcium ion homeostasis"/>
    <property type="evidence" value="ECO:0007669"/>
    <property type="project" value="TreeGrafter"/>
</dbReference>
<gene>
    <name evidence="7" type="ORF">BRYFOR_05158</name>
</gene>
<keyword evidence="2 5" id="KW-0812">Transmembrane</keyword>
<evidence type="ECO:0000256" key="2">
    <source>
        <dbReference type="ARBA" id="ARBA00022692"/>
    </source>
</evidence>